<feature type="transmembrane region" description="Helical" evidence="1">
    <location>
        <begin position="99"/>
        <end position="119"/>
    </location>
</feature>
<sequence length="198" mass="21957">MHEQMWPLWLTLALALVYFVKQWCWPSAATRQHDQLRSDWLQSVSATPGTEVLGVQTIRNSLMSCTMTATAATLAFMGSISLLYSSWAQTVSLGNKSAFLQHVLAVLVLLGMAFITSMLSARQWHHAGFVAGMPVGSAQRQQWLPLGQQCLRKAGHYYALSVRLLMWCVPVAVVGLFAWPGVIAAVLMLVVLWRGIDR</sequence>
<gene>
    <name evidence="2" type="ORF">ACBP88_15235</name>
</gene>
<reference evidence="2 3" key="1">
    <citation type="submission" date="2024-08" db="EMBL/GenBank/DDBJ databases">
        <authorList>
            <person name="Feng Z."/>
            <person name="Ronholm J."/>
        </authorList>
    </citation>
    <scope>NUCLEOTIDE SEQUENCE [LARGE SCALE GENOMIC DNA]</scope>
    <source>
        <strain evidence="2 3">4-AB0-8</strain>
    </source>
</reference>
<dbReference type="Proteomes" id="UP001567350">
    <property type="component" value="Unassembled WGS sequence"/>
</dbReference>
<keyword evidence="1" id="KW-0812">Transmembrane</keyword>
<evidence type="ECO:0000256" key="1">
    <source>
        <dbReference type="SAM" id="Phobius"/>
    </source>
</evidence>
<protein>
    <submittedName>
        <fullName evidence="2">DUF599 family protein</fullName>
    </submittedName>
</protein>
<dbReference type="InterPro" id="IPR006747">
    <property type="entry name" value="DUF599"/>
</dbReference>
<evidence type="ECO:0000313" key="3">
    <source>
        <dbReference type="Proteomes" id="UP001567350"/>
    </source>
</evidence>
<keyword evidence="3" id="KW-1185">Reference proteome</keyword>
<dbReference type="Pfam" id="PF04654">
    <property type="entry name" value="DUF599"/>
    <property type="match status" value="1"/>
</dbReference>
<evidence type="ECO:0000313" key="2">
    <source>
        <dbReference type="EMBL" id="MEZ2740780.1"/>
    </source>
</evidence>
<comment type="caution">
    <text evidence="2">The sequence shown here is derived from an EMBL/GenBank/DDBJ whole genome shotgun (WGS) entry which is preliminary data.</text>
</comment>
<accession>A0ABV4IG24</accession>
<proteinExistence type="predicted"/>
<keyword evidence="1" id="KW-1133">Transmembrane helix</keyword>
<dbReference type="EMBL" id="JBGJLR010000021">
    <property type="protein sequence ID" value="MEZ2740780.1"/>
    <property type="molecule type" value="Genomic_DNA"/>
</dbReference>
<organism evidence="2 3">
    <name type="scientific">Comamonas jiangduensis</name>
    <dbReference type="NCBI Taxonomy" id="1194168"/>
    <lineage>
        <taxon>Bacteria</taxon>
        <taxon>Pseudomonadati</taxon>
        <taxon>Pseudomonadota</taxon>
        <taxon>Betaproteobacteria</taxon>
        <taxon>Burkholderiales</taxon>
        <taxon>Comamonadaceae</taxon>
        <taxon>Comamonas</taxon>
    </lineage>
</organism>
<keyword evidence="1" id="KW-0472">Membrane</keyword>
<feature type="transmembrane region" description="Helical" evidence="1">
    <location>
        <begin position="164"/>
        <end position="193"/>
    </location>
</feature>
<name>A0ABV4IG24_9BURK</name>
<dbReference type="RefSeq" id="WP_370893865.1">
    <property type="nucleotide sequence ID" value="NZ_JBGJLR010000021.1"/>
</dbReference>
<feature type="transmembrane region" description="Helical" evidence="1">
    <location>
        <begin position="67"/>
        <end position="87"/>
    </location>
</feature>